<sequence>MNERPGPPELPYGLGPLTPGTYDAVKQYGGYTPLDELTIPDLKDLLQTFAPGTSLCKYGIRDHGKAIRRAVRNRMRCLHDATVHAGHMMPPDEDDSALELEHIGNVVYGHRAK</sequence>
<dbReference type="Proteomes" id="UP000177268">
    <property type="component" value="Unassembled WGS sequence"/>
</dbReference>
<evidence type="ECO:0000313" key="1">
    <source>
        <dbReference type="EMBL" id="OGG11789.1"/>
    </source>
</evidence>
<dbReference type="AlphaFoldDB" id="A0A1F5ZGZ9"/>
<accession>A0A1F5ZGZ9</accession>
<dbReference type="EMBL" id="MFIZ01000015">
    <property type="protein sequence ID" value="OGG11789.1"/>
    <property type="molecule type" value="Genomic_DNA"/>
</dbReference>
<organism evidence="1 2">
    <name type="scientific">Candidatus Gottesmanbacteria bacterium RBG_13_45_10</name>
    <dbReference type="NCBI Taxonomy" id="1798370"/>
    <lineage>
        <taxon>Bacteria</taxon>
        <taxon>Candidatus Gottesmaniibacteriota</taxon>
    </lineage>
</organism>
<evidence type="ECO:0000313" key="2">
    <source>
        <dbReference type="Proteomes" id="UP000177268"/>
    </source>
</evidence>
<proteinExistence type="predicted"/>
<reference evidence="1 2" key="1">
    <citation type="journal article" date="2016" name="Nat. Commun.">
        <title>Thousands of microbial genomes shed light on interconnected biogeochemical processes in an aquifer system.</title>
        <authorList>
            <person name="Anantharaman K."/>
            <person name="Brown C.T."/>
            <person name="Hug L.A."/>
            <person name="Sharon I."/>
            <person name="Castelle C.J."/>
            <person name="Probst A.J."/>
            <person name="Thomas B.C."/>
            <person name="Singh A."/>
            <person name="Wilkins M.J."/>
            <person name="Karaoz U."/>
            <person name="Brodie E.L."/>
            <person name="Williams K.H."/>
            <person name="Hubbard S.S."/>
            <person name="Banfield J.F."/>
        </authorList>
    </citation>
    <scope>NUCLEOTIDE SEQUENCE [LARGE SCALE GENOMIC DNA]</scope>
</reference>
<gene>
    <name evidence="1" type="ORF">A2Z00_01835</name>
</gene>
<comment type="caution">
    <text evidence="1">The sequence shown here is derived from an EMBL/GenBank/DDBJ whole genome shotgun (WGS) entry which is preliminary data.</text>
</comment>
<name>A0A1F5ZGZ9_9BACT</name>
<protein>
    <submittedName>
        <fullName evidence="1">Uncharacterized protein</fullName>
    </submittedName>
</protein>